<comment type="caution">
    <text evidence="1">The sequence shown here is derived from an EMBL/GenBank/DDBJ whole genome shotgun (WGS) entry which is preliminary data.</text>
</comment>
<evidence type="ECO:0000313" key="2">
    <source>
        <dbReference type="Proteomes" id="UP001596113"/>
    </source>
</evidence>
<proteinExistence type="predicted"/>
<dbReference type="Proteomes" id="UP001596113">
    <property type="component" value="Unassembled WGS sequence"/>
</dbReference>
<reference evidence="2" key="1">
    <citation type="journal article" date="2019" name="Int. J. Syst. Evol. Microbiol.">
        <title>The Global Catalogue of Microorganisms (GCM) 10K type strain sequencing project: providing services to taxonomists for standard genome sequencing and annotation.</title>
        <authorList>
            <consortium name="The Broad Institute Genomics Platform"/>
            <consortium name="The Broad Institute Genome Sequencing Center for Infectious Disease"/>
            <person name="Wu L."/>
            <person name="Ma J."/>
        </authorList>
    </citation>
    <scope>NUCLEOTIDE SEQUENCE [LARGE SCALE GENOMIC DNA]</scope>
    <source>
        <strain evidence="2">CGMCC 1.18575</strain>
    </source>
</reference>
<gene>
    <name evidence="1" type="ORF">ACFPOF_22435</name>
</gene>
<keyword evidence="2" id="KW-1185">Reference proteome</keyword>
<evidence type="ECO:0000313" key="1">
    <source>
        <dbReference type="EMBL" id="MFC5405510.1"/>
    </source>
</evidence>
<protein>
    <submittedName>
        <fullName evidence="1">Nucleoside-diphosphate sugar epimerase</fullName>
    </submittedName>
</protein>
<sequence>MGETKRMQELLTEIVVHLSRSHQQMARILDAKRHVAVRMAHLVQALPDEHPQLNGLDGLLDSSANVNKSVISYLNSLADLQEAVAESMTSVLKAMGDSGDEE</sequence>
<accession>A0ABW0HYV4</accession>
<dbReference type="EMBL" id="JBHSMI010000029">
    <property type="protein sequence ID" value="MFC5405510.1"/>
    <property type="molecule type" value="Genomic_DNA"/>
</dbReference>
<dbReference type="RefSeq" id="WP_378136804.1">
    <property type="nucleotide sequence ID" value="NZ_JBHSMI010000029.1"/>
</dbReference>
<name>A0ABW0HYV4_9BACL</name>
<organism evidence="1 2">
    <name type="scientific">Cohnella soli</name>
    <dbReference type="NCBI Taxonomy" id="425005"/>
    <lineage>
        <taxon>Bacteria</taxon>
        <taxon>Bacillati</taxon>
        <taxon>Bacillota</taxon>
        <taxon>Bacilli</taxon>
        <taxon>Bacillales</taxon>
        <taxon>Paenibacillaceae</taxon>
        <taxon>Cohnella</taxon>
    </lineage>
</organism>